<dbReference type="SUPFAM" id="SSF53335">
    <property type="entry name" value="S-adenosyl-L-methionine-dependent methyltransferases"/>
    <property type="match status" value="1"/>
</dbReference>
<dbReference type="PANTHER" id="PTHR43861">
    <property type="entry name" value="TRANS-ACONITATE 2-METHYLTRANSFERASE-RELATED"/>
    <property type="match status" value="1"/>
</dbReference>
<evidence type="ECO:0000259" key="1">
    <source>
        <dbReference type="Pfam" id="PF08241"/>
    </source>
</evidence>
<dbReference type="InterPro" id="IPR029063">
    <property type="entry name" value="SAM-dependent_MTases_sf"/>
</dbReference>
<gene>
    <name evidence="2" type="ORF">PACILC2_12310</name>
</gene>
<dbReference type="GO" id="GO:0008168">
    <property type="term" value="F:methyltransferase activity"/>
    <property type="evidence" value="ECO:0007669"/>
    <property type="project" value="UniProtKB-KW"/>
</dbReference>
<name>A0ABQ4N379_9BACL</name>
<evidence type="ECO:0000313" key="3">
    <source>
        <dbReference type="Proteomes" id="UP000680304"/>
    </source>
</evidence>
<keyword evidence="2" id="KW-0489">Methyltransferase</keyword>
<feature type="domain" description="Methyltransferase type 11" evidence="1">
    <location>
        <begin position="39"/>
        <end position="128"/>
    </location>
</feature>
<dbReference type="EMBL" id="BOVJ01000040">
    <property type="protein sequence ID" value="GIQ62663.1"/>
    <property type="molecule type" value="Genomic_DNA"/>
</dbReference>
<dbReference type="GO" id="GO:0032259">
    <property type="term" value="P:methylation"/>
    <property type="evidence" value="ECO:0007669"/>
    <property type="project" value="UniProtKB-KW"/>
</dbReference>
<dbReference type="Proteomes" id="UP000680304">
    <property type="component" value="Unassembled WGS sequence"/>
</dbReference>
<evidence type="ECO:0000313" key="2">
    <source>
        <dbReference type="EMBL" id="GIQ62663.1"/>
    </source>
</evidence>
<dbReference type="Gene3D" id="3.40.50.150">
    <property type="entry name" value="Vaccinia Virus protein VP39"/>
    <property type="match status" value="1"/>
</dbReference>
<dbReference type="InterPro" id="IPR013216">
    <property type="entry name" value="Methyltransf_11"/>
</dbReference>
<accession>A0ABQ4N379</accession>
<dbReference type="RefSeq" id="WP_213527998.1">
    <property type="nucleotide sequence ID" value="NZ_BOVJ01000040.1"/>
</dbReference>
<organism evidence="2 3">
    <name type="scientific">Paenibacillus cisolokensis</name>
    <dbReference type="NCBI Taxonomy" id="1658519"/>
    <lineage>
        <taxon>Bacteria</taxon>
        <taxon>Bacillati</taxon>
        <taxon>Bacillota</taxon>
        <taxon>Bacilli</taxon>
        <taxon>Bacillales</taxon>
        <taxon>Paenibacillaceae</taxon>
        <taxon>Paenibacillus</taxon>
    </lineage>
</organism>
<comment type="caution">
    <text evidence="2">The sequence shown here is derived from an EMBL/GenBank/DDBJ whole genome shotgun (WGS) entry which is preliminary data.</text>
</comment>
<dbReference type="PANTHER" id="PTHR43861:SF1">
    <property type="entry name" value="TRANS-ACONITATE 2-METHYLTRANSFERASE"/>
    <property type="match status" value="1"/>
</dbReference>
<dbReference type="Pfam" id="PF08241">
    <property type="entry name" value="Methyltransf_11"/>
    <property type="match status" value="1"/>
</dbReference>
<proteinExistence type="predicted"/>
<keyword evidence="3" id="KW-1185">Reference proteome</keyword>
<dbReference type="CDD" id="cd02440">
    <property type="entry name" value="AdoMet_MTases"/>
    <property type="match status" value="1"/>
</dbReference>
<keyword evidence="2" id="KW-0808">Transferase</keyword>
<reference evidence="2 3" key="1">
    <citation type="submission" date="2021-04" db="EMBL/GenBank/DDBJ databases">
        <title>Draft genome sequence of Paenibacillus cisolokensis, LC2-13A.</title>
        <authorList>
            <person name="Uke A."/>
            <person name="Chhe C."/>
            <person name="Baramee S."/>
            <person name="Kosugi A."/>
        </authorList>
    </citation>
    <scope>NUCLEOTIDE SEQUENCE [LARGE SCALE GENOMIC DNA]</scope>
    <source>
        <strain evidence="2 3">LC2-13A</strain>
    </source>
</reference>
<protein>
    <submittedName>
        <fullName evidence="2">SAM-dependent methyltransferase</fullName>
    </submittedName>
</protein>
<sequence length="255" mass="28559">MCPKHNWQPDLYDGKHGYVSAFGKDVVRLLRPEPGERILDVGCGTGDLAYEISKSGAIVVGMDASPEMVEKARNKYPGLRFFVGDAERFTYDGSFDAVFSNAALHWMKNAPQVAACIWDVLRPGGRFVAEMGGKGNVGAVVRGITEVLKEECGIDAERLNPWYFPSIGEYSGLLERQGFRVTYAVHFDRPTPMEDGERGLHHWLAAYAGSFFAPFTESEKADLFDKIAARLKPMLFEERVWRLDYSRLRIAAVKP</sequence>